<evidence type="ECO:0000256" key="1">
    <source>
        <dbReference type="SAM" id="MobiDB-lite"/>
    </source>
</evidence>
<reference evidence="2 3" key="1">
    <citation type="journal article" date="2015" name="Int. J. Syst. Evol. Microbiol.">
        <title>Sporolactobacillus shoreae sp. nov. and Sporolactobacillus spathodeae sp. nov., two spore-forming lactic acid bacteria isolated from tree barks in Thailand.</title>
        <authorList>
            <person name="Thamacharoensuk T."/>
            <person name="Kitahara M."/>
            <person name="Ohkuma M."/>
            <person name="Thongchul N."/>
            <person name="Tanasupawat S."/>
        </authorList>
    </citation>
    <scope>NUCLEOTIDE SEQUENCE [LARGE SCALE GENOMIC DNA]</scope>
    <source>
        <strain evidence="2 3">BK92</strain>
    </source>
</reference>
<evidence type="ECO:0000313" key="3">
    <source>
        <dbReference type="Proteomes" id="UP000298347"/>
    </source>
</evidence>
<dbReference type="RefSeq" id="WP_135349784.1">
    <property type="nucleotide sequence ID" value="NZ_SRJD01000026.1"/>
</dbReference>
<dbReference type="AlphaFoldDB" id="A0A4Z0GHS9"/>
<organism evidence="2 3">
    <name type="scientific">Sporolactobacillus shoreae</name>
    <dbReference type="NCBI Taxonomy" id="1465501"/>
    <lineage>
        <taxon>Bacteria</taxon>
        <taxon>Bacillati</taxon>
        <taxon>Bacillota</taxon>
        <taxon>Bacilli</taxon>
        <taxon>Bacillales</taxon>
        <taxon>Sporolactobacillaceae</taxon>
        <taxon>Sporolactobacillus</taxon>
    </lineage>
</organism>
<proteinExistence type="predicted"/>
<feature type="region of interest" description="Disordered" evidence="1">
    <location>
        <begin position="99"/>
        <end position="138"/>
    </location>
</feature>
<gene>
    <name evidence="2" type="ORF">E4665_15890</name>
</gene>
<accession>A0A4Z0GHS9</accession>
<protein>
    <submittedName>
        <fullName evidence="2">Uncharacterized protein</fullName>
    </submittedName>
</protein>
<dbReference type="EMBL" id="SRJD01000026">
    <property type="protein sequence ID" value="TGA96345.1"/>
    <property type="molecule type" value="Genomic_DNA"/>
</dbReference>
<keyword evidence="3" id="KW-1185">Reference proteome</keyword>
<sequence length="138" mass="15233">MARKPKPVTLDQMQKVAERLDVLSRHPIEFGKCLSTKGTESHDRILELRDRLNEVIHRIEEKESVQIKAYVEQLSAPILDATGGDLTKIRALVASLQKEPFGTGEPAQKEQSGPVPPENSAGSAPDERREKQASGLNV</sequence>
<evidence type="ECO:0000313" key="2">
    <source>
        <dbReference type="EMBL" id="TGA96345.1"/>
    </source>
</evidence>
<name>A0A4Z0GHS9_9BACL</name>
<comment type="caution">
    <text evidence="2">The sequence shown here is derived from an EMBL/GenBank/DDBJ whole genome shotgun (WGS) entry which is preliminary data.</text>
</comment>
<dbReference type="Proteomes" id="UP000298347">
    <property type="component" value="Unassembled WGS sequence"/>
</dbReference>